<dbReference type="EMBL" id="JACTNZ010000002">
    <property type="protein sequence ID" value="KAG5560227.1"/>
    <property type="molecule type" value="Genomic_DNA"/>
</dbReference>
<dbReference type="Proteomes" id="UP000823749">
    <property type="component" value="Chromosome 2"/>
</dbReference>
<dbReference type="EMBL" id="JACTNZ010000002">
    <property type="protein sequence ID" value="KAG5560229.1"/>
    <property type="molecule type" value="Genomic_DNA"/>
</dbReference>
<dbReference type="AlphaFoldDB" id="A0AAV6L7V9"/>
<keyword evidence="2" id="KW-1185">Reference proteome</keyword>
<proteinExistence type="predicted"/>
<name>A0AAV6L7V9_9ERIC</name>
<protein>
    <recommendedName>
        <fullName evidence="3">RRM domain-containing protein</fullName>
    </recommendedName>
</protein>
<evidence type="ECO:0008006" key="3">
    <source>
        <dbReference type="Google" id="ProtNLM"/>
    </source>
</evidence>
<dbReference type="Gene3D" id="3.30.70.330">
    <property type="match status" value="1"/>
</dbReference>
<reference evidence="1" key="1">
    <citation type="submission" date="2020-08" db="EMBL/GenBank/DDBJ databases">
        <title>Plant Genome Project.</title>
        <authorList>
            <person name="Zhang R.-G."/>
        </authorList>
    </citation>
    <scope>NUCLEOTIDE SEQUENCE</scope>
    <source>
        <strain evidence="1">WSP0</strain>
        <tissue evidence="1">Leaf</tissue>
    </source>
</reference>
<dbReference type="EMBL" id="JACTNZ010000002">
    <property type="protein sequence ID" value="KAG5560228.1"/>
    <property type="molecule type" value="Genomic_DNA"/>
</dbReference>
<dbReference type="InterPro" id="IPR035979">
    <property type="entry name" value="RBD_domain_sf"/>
</dbReference>
<organism evidence="1 2">
    <name type="scientific">Rhododendron griersonianum</name>
    <dbReference type="NCBI Taxonomy" id="479676"/>
    <lineage>
        <taxon>Eukaryota</taxon>
        <taxon>Viridiplantae</taxon>
        <taxon>Streptophyta</taxon>
        <taxon>Embryophyta</taxon>
        <taxon>Tracheophyta</taxon>
        <taxon>Spermatophyta</taxon>
        <taxon>Magnoliopsida</taxon>
        <taxon>eudicotyledons</taxon>
        <taxon>Gunneridae</taxon>
        <taxon>Pentapetalae</taxon>
        <taxon>asterids</taxon>
        <taxon>Ericales</taxon>
        <taxon>Ericaceae</taxon>
        <taxon>Ericoideae</taxon>
        <taxon>Rhodoreae</taxon>
        <taxon>Rhododendron</taxon>
    </lineage>
</organism>
<evidence type="ECO:0000313" key="1">
    <source>
        <dbReference type="EMBL" id="KAG5560229.1"/>
    </source>
</evidence>
<dbReference type="GO" id="GO:0003676">
    <property type="term" value="F:nucleic acid binding"/>
    <property type="evidence" value="ECO:0007669"/>
    <property type="project" value="InterPro"/>
</dbReference>
<accession>A0AAV6L7V9</accession>
<evidence type="ECO:0000313" key="2">
    <source>
        <dbReference type="Proteomes" id="UP000823749"/>
    </source>
</evidence>
<dbReference type="InterPro" id="IPR012677">
    <property type="entry name" value="Nucleotide-bd_a/b_plait_sf"/>
</dbReference>
<sequence length="145" mass="15458">MCFLLMNHVNARVLSLQVDGGNTIDFYINVVALSVMRDPSRISRGSGFVAFSTSEEASRAAGFGYQQQLVPGMTPGAAPMPNFYMPLVHQGQQGQQPGGRRGGGPMMPRGRVYRYPPGCNMLVVSMPGVGGGMLSVPYDMGGMLP</sequence>
<comment type="caution">
    <text evidence="1">The sequence shown here is derived from an EMBL/GenBank/DDBJ whole genome shotgun (WGS) entry which is preliminary data.</text>
</comment>
<gene>
    <name evidence="1" type="ORF">RHGRI_003499</name>
</gene>
<dbReference type="SUPFAM" id="SSF54928">
    <property type="entry name" value="RNA-binding domain, RBD"/>
    <property type="match status" value="1"/>
</dbReference>